<dbReference type="AlphaFoldDB" id="A0A7G9YGH2"/>
<name>A0A7G9YGH2_9EURY</name>
<accession>A0A7G9YGH2</accession>
<gene>
    <name evidence="1" type="ORF">ONOHIMFI_00032</name>
</gene>
<proteinExistence type="predicted"/>
<sequence>MAEIIVHERTGDLAGAIRSEVKEDDRIIISDRGVVIHDCWQHELIGLASCVRLLHGIRRTLCGYALAGNKGTIRFFYPIPAVITVHRIVSAHHSAHAVSVDRAINRADIFKSAFGRHIPAVEKRMYLCAHPHCRHHLQKSAEVCDVAMHAAVREKPDQVQAGTVRLCVFDRMP</sequence>
<evidence type="ECO:0000313" key="1">
    <source>
        <dbReference type="EMBL" id="QNO47106.1"/>
    </source>
</evidence>
<reference evidence="1" key="1">
    <citation type="submission" date="2020-06" db="EMBL/GenBank/DDBJ databases">
        <title>Unique genomic features of the anaerobic methanotrophic archaea.</title>
        <authorList>
            <person name="Chadwick G.L."/>
            <person name="Skennerton C.T."/>
            <person name="Laso-Perez R."/>
            <person name="Leu A.O."/>
            <person name="Speth D.R."/>
            <person name="Yu H."/>
            <person name="Morgan-Lang C."/>
            <person name="Hatzenpichler R."/>
            <person name="Goudeau D."/>
            <person name="Malmstrom R."/>
            <person name="Brazelton W.J."/>
            <person name="Woyke T."/>
            <person name="Hallam S.J."/>
            <person name="Tyson G.W."/>
            <person name="Wegener G."/>
            <person name="Boetius A."/>
            <person name="Orphan V."/>
        </authorList>
    </citation>
    <scope>NUCLEOTIDE SEQUENCE</scope>
</reference>
<dbReference type="EMBL" id="MT631240">
    <property type="protein sequence ID" value="QNO47106.1"/>
    <property type="molecule type" value="Genomic_DNA"/>
</dbReference>
<organism evidence="1">
    <name type="scientific">Candidatus Methanogaster sp. ANME-2c ERB4</name>
    <dbReference type="NCBI Taxonomy" id="2759911"/>
    <lineage>
        <taxon>Archaea</taxon>
        <taxon>Methanobacteriati</taxon>
        <taxon>Methanobacteriota</taxon>
        <taxon>Stenosarchaea group</taxon>
        <taxon>Methanomicrobia</taxon>
        <taxon>Methanosarcinales</taxon>
        <taxon>ANME-2 cluster</taxon>
        <taxon>Candidatus Methanogasteraceae</taxon>
        <taxon>Candidatus Methanogaster</taxon>
    </lineage>
</organism>
<protein>
    <submittedName>
        <fullName evidence="1">Uncharacterized protein</fullName>
    </submittedName>
</protein>